<evidence type="ECO:0000313" key="3">
    <source>
        <dbReference type="EMBL" id="EKF30334.1"/>
    </source>
</evidence>
<proteinExistence type="predicted"/>
<dbReference type="AlphaFoldDB" id="K2MX31"/>
<evidence type="ECO:0000256" key="1">
    <source>
        <dbReference type="SAM" id="MobiDB-lite"/>
    </source>
</evidence>
<reference evidence="3 4" key="1">
    <citation type="journal article" date="2012" name="BMC Genomics">
        <title>Comparative genomic analysis of human infective Trypanosoma cruzi lineages with the bat-restricted subspecies T. cruzi marinkellei.</title>
        <authorList>
            <person name="Franzen O."/>
            <person name="Talavera-Lopez C."/>
            <person name="Ochaya S."/>
            <person name="Butler C.E."/>
            <person name="Messenger L.A."/>
            <person name="Lewis M.D."/>
            <person name="Llewellyn M.S."/>
            <person name="Marinkelle C.J."/>
            <person name="Tyler K.M."/>
            <person name="Miles M.A."/>
            <person name="Andersson B."/>
        </authorList>
    </citation>
    <scope>NUCLEOTIDE SEQUENCE [LARGE SCALE GENOMIC DNA]</scope>
    <source>
        <strain evidence="3 4">B7</strain>
    </source>
</reference>
<feature type="compositionally biased region" description="Polar residues" evidence="1">
    <location>
        <begin position="264"/>
        <end position="285"/>
    </location>
</feature>
<comment type="caution">
    <text evidence="3">The sequence shown here is derived from an EMBL/GenBank/DDBJ whole genome shotgun (WGS) entry which is preliminary data.</text>
</comment>
<dbReference type="OrthoDB" id="10646323at2759"/>
<dbReference type="EMBL" id="AHKC01012217">
    <property type="protein sequence ID" value="EKF30334.1"/>
    <property type="molecule type" value="Genomic_DNA"/>
</dbReference>
<feature type="compositionally biased region" description="Basic and acidic residues" evidence="1">
    <location>
        <begin position="177"/>
        <end position="187"/>
    </location>
</feature>
<gene>
    <name evidence="3" type="ORF">MOQ_005859</name>
</gene>
<keyword evidence="2" id="KW-0732">Signal</keyword>
<evidence type="ECO:0000313" key="4">
    <source>
        <dbReference type="Proteomes" id="UP000007350"/>
    </source>
</evidence>
<keyword evidence="4" id="KW-1185">Reference proteome</keyword>
<feature type="signal peptide" evidence="2">
    <location>
        <begin position="1"/>
        <end position="26"/>
    </location>
</feature>
<feature type="compositionally biased region" description="Acidic residues" evidence="1">
    <location>
        <begin position="83"/>
        <end position="102"/>
    </location>
</feature>
<accession>K2MX31</accession>
<evidence type="ECO:0000256" key="2">
    <source>
        <dbReference type="SAM" id="SignalP"/>
    </source>
</evidence>
<sequence>MAMMMTGRVLLVCALCVLWCGAGCRCEEDAIPSASLFGATAGSVGEGLQESQVLVPEGSHNLGLKAPHVKAKTEGSLEKVLSTEEDESSSEEDDDEDEEEEGVITPSEIKETLPPSPPPGGEVQSQGEKGNLEKVNEIGLQPENQRQVKEGQETVVDVAAEVTKENKGSGPQAQLHETVDKEEDTRNGEGNPLTQGTEQHVNMEEITPRNPAGDHSLGEHKGSDGSKEEEDEEGEGDEDATSERVLAGGQEKRNSTSGPEGVPNKTNTEGTQTTADSDRSTAVSHTTSPLLLLLVFACAAAAAVVAV</sequence>
<feature type="compositionally biased region" description="Basic and acidic residues" evidence="1">
    <location>
        <begin position="216"/>
        <end position="226"/>
    </location>
</feature>
<feature type="chain" id="PRO_5003861664" evidence="2">
    <location>
        <begin position="27"/>
        <end position="307"/>
    </location>
</feature>
<dbReference type="Proteomes" id="UP000007350">
    <property type="component" value="Unassembled WGS sequence"/>
</dbReference>
<name>K2MX31_TRYCR</name>
<feature type="compositionally biased region" description="Acidic residues" evidence="1">
    <location>
        <begin position="227"/>
        <end position="240"/>
    </location>
</feature>
<protein>
    <submittedName>
        <fullName evidence="3">Mucin-associated surface protein (MASP), putative</fullName>
    </submittedName>
</protein>
<organism evidence="3 4">
    <name type="scientific">Trypanosoma cruzi marinkellei</name>
    <dbReference type="NCBI Taxonomy" id="85056"/>
    <lineage>
        <taxon>Eukaryota</taxon>
        <taxon>Discoba</taxon>
        <taxon>Euglenozoa</taxon>
        <taxon>Kinetoplastea</taxon>
        <taxon>Metakinetoplastina</taxon>
        <taxon>Trypanosomatida</taxon>
        <taxon>Trypanosomatidae</taxon>
        <taxon>Trypanosoma</taxon>
        <taxon>Schizotrypanum</taxon>
    </lineage>
</organism>
<feature type="region of interest" description="Disordered" evidence="1">
    <location>
        <begin position="63"/>
        <end position="285"/>
    </location>
</feature>